<dbReference type="AlphaFoldDB" id="A0A4Y7TXC5"/>
<evidence type="ECO:0000313" key="2">
    <source>
        <dbReference type="Proteomes" id="UP000298030"/>
    </source>
</evidence>
<accession>A0A4Y7TXC5</accession>
<reference evidence="1 2" key="1">
    <citation type="journal article" date="2019" name="Nat. Ecol. Evol.">
        <title>Megaphylogeny resolves global patterns of mushroom evolution.</title>
        <authorList>
            <person name="Varga T."/>
            <person name="Krizsan K."/>
            <person name="Foldi C."/>
            <person name="Dima B."/>
            <person name="Sanchez-Garcia M."/>
            <person name="Sanchez-Ramirez S."/>
            <person name="Szollosi G.J."/>
            <person name="Szarkandi J.G."/>
            <person name="Papp V."/>
            <person name="Albert L."/>
            <person name="Andreopoulos W."/>
            <person name="Angelini C."/>
            <person name="Antonin V."/>
            <person name="Barry K.W."/>
            <person name="Bougher N.L."/>
            <person name="Buchanan P."/>
            <person name="Buyck B."/>
            <person name="Bense V."/>
            <person name="Catcheside P."/>
            <person name="Chovatia M."/>
            <person name="Cooper J."/>
            <person name="Damon W."/>
            <person name="Desjardin D."/>
            <person name="Finy P."/>
            <person name="Geml J."/>
            <person name="Haridas S."/>
            <person name="Hughes K."/>
            <person name="Justo A."/>
            <person name="Karasinski D."/>
            <person name="Kautmanova I."/>
            <person name="Kiss B."/>
            <person name="Kocsube S."/>
            <person name="Kotiranta H."/>
            <person name="LaButti K.M."/>
            <person name="Lechner B.E."/>
            <person name="Liimatainen K."/>
            <person name="Lipzen A."/>
            <person name="Lukacs Z."/>
            <person name="Mihaltcheva S."/>
            <person name="Morgado L.N."/>
            <person name="Niskanen T."/>
            <person name="Noordeloos M.E."/>
            <person name="Ohm R.A."/>
            <person name="Ortiz-Santana B."/>
            <person name="Ovrebo C."/>
            <person name="Racz N."/>
            <person name="Riley R."/>
            <person name="Savchenko A."/>
            <person name="Shiryaev A."/>
            <person name="Soop K."/>
            <person name="Spirin V."/>
            <person name="Szebenyi C."/>
            <person name="Tomsovsky M."/>
            <person name="Tulloss R.E."/>
            <person name="Uehling J."/>
            <person name="Grigoriev I.V."/>
            <person name="Vagvolgyi C."/>
            <person name="Papp T."/>
            <person name="Martin F.M."/>
            <person name="Miettinen O."/>
            <person name="Hibbett D.S."/>
            <person name="Nagy L.G."/>
        </authorList>
    </citation>
    <scope>NUCLEOTIDE SEQUENCE [LARGE SCALE GENOMIC DNA]</scope>
    <source>
        <strain evidence="1 2">FP101781</strain>
    </source>
</reference>
<gene>
    <name evidence="1" type="ORF">FA13DRAFT_1704503</name>
</gene>
<comment type="caution">
    <text evidence="1">The sequence shown here is derived from an EMBL/GenBank/DDBJ whole genome shotgun (WGS) entry which is preliminary data.</text>
</comment>
<keyword evidence="2" id="KW-1185">Reference proteome</keyword>
<name>A0A4Y7TXC5_COPMI</name>
<dbReference type="EMBL" id="QPFP01000002">
    <property type="protein sequence ID" value="TEB38820.1"/>
    <property type="molecule type" value="Genomic_DNA"/>
</dbReference>
<evidence type="ECO:0008006" key="3">
    <source>
        <dbReference type="Google" id="ProtNLM"/>
    </source>
</evidence>
<sequence length="562" mass="62509">MFLRSQTRTRPLRLSDRLVTPSHGKVQKLKTTLCPALHHSVLPQDVLVLIFIYLRQAVALRSPKLVWREGGNVRCSAVGPPIQITSVCWFWRETALSYPLLWSTIPILVESGRFLALANPRQVLYFLQLAKQVPLTLIIGTRKDLVGPGAKYEQTWTYHPLDFVAELAPRVRELAVAFQPDSDMLPILHKYPHLFSNLETLTLMGASQPHLLLGRAGFSECVNLRQVMWGFSLPSSIPPFLAKPPAGLTEVLLADNWDATLPAALVHAFLKAAKELVRFRGRISHCCPSSDPHQTPQLPLLQHDNLQVLSIIFQGPSPDASAPLIGALRTPRLDLFSFDMDWSAAFNPSEVVGWFRTNDLCSLTIFECLAGHIVRDDLLLGLQAMPLLRVFKCTGAVPGSRHLRVAAVRTEKALIDVSFLTMLATPTVFDVGLESDISRSRPSKAEMPCPVLQEIHVENAYFSGLHLDCFIKKRLYGCTHASKGKNGKITPLRKVVVDNLIDRFEGDIGARVFKTRRLMQEWGTSHGVEVSVGRFTDEHRRVVAGLGAFWLGAAGRSLSDRG</sequence>
<proteinExistence type="predicted"/>
<organism evidence="1 2">
    <name type="scientific">Coprinellus micaceus</name>
    <name type="common">Glistening ink-cap mushroom</name>
    <name type="synonym">Coprinus micaceus</name>
    <dbReference type="NCBI Taxonomy" id="71717"/>
    <lineage>
        <taxon>Eukaryota</taxon>
        <taxon>Fungi</taxon>
        <taxon>Dikarya</taxon>
        <taxon>Basidiomycota</taxon>
        <taxon>Agaricomycotina</taxon>
        <taxon>Agaricomycetes</taxon>
        <taxon>Agaricomycetidae</taxon>
        <taxon>Agaricales</taxon>
        <taxon>Agaricineae</taxon>
        <taxon>Psathyrellaceae</taxon>
        <taxon>Coprinellus</taxon>
    </lineage>
</organism>
<dbReference type="Proteomes" id="UP000298030">
    <property type="component" value="Unassembled WGS sequence"/>
</dbReference>
<evidence type="ECO:0000313" key="1">
    <source>
        <dbReference type="EMBL" id="TEB38820.1"/>
    </source>
</evidence>
<protein>
    <recommendedName>
        <fullName evidence="3">F-box domain-containing protein</fullName>
    </recommendedName>
</protein>